<keyword evidence="2" id="KW-1185">Reference proteome</keyword>
<dbReference type="Proteomes" id="UP001054889">
    <property type="component" value="Unassembled WGS sequence"/>
</dbReference>
<evidence type="ECO:0000313" key="1">
    <source>
        <dbReference type="EMBL" id="GJN15010.1"/>
    </source>
</evidence>
<reference evidence="1" key="1">
    <citation type="journal article" date="2018" name="DNA Res.">
        <title>Multiple hybrid de novo genome assembly of finger millet, an orphan allotetraploid crop.</title>
        <authorList>
            <person name="Hatakeyama M."/>
            <person name="Aluri S."/>
            <person name="Balachadran M.T."/>
            <person name="Sivarajan S.R."/>
            <person name="Patrignani A."/>
            <person name="Gruter S."/>
            <person name="Poveda L."/>
            <person name="Shimizu-Inatsugi R."/>
            <person name="Baeten J."/>
            <person name="Francoijs K.J."/>
            <person name="Nataraja K.N."/>
            <person name="Reddy Y.A.N."/>
            <person name="Phadnis S."/>
            <person name="Ravikumar R.L."/>
            <person name="Schlapbach R."/>
            <person name="Sreeman S.M."/>
            <person name="Shimizu K.K."/>
        </authorList>
    </citation>
    <scope>NUCLEOTIDE SEQUENCE</scope>
</reference>
<accession>A0AAV5DYP1</accession>
<dbReference type="AlphaFoldDB" id="A0AAV5DYP1"/>
<evidence type="ECO:0000313" key="2">
    <source>
        <dbReference type="Proteomes" id="UP001054889"/>
    </source>
</evidence>
<sequence length="92" mass="10591">MLFSSLLGYKNSDEIFVLYNLLEWSWNSAAVDNNLWRMNYSLFFGACNVNGISIPVAKYILHAEDLAASSSDIDDANNDSDDEHEHRRFWLL</sequence>
<protein>
    <submittedName>
        <fullName evidence="1">Uncharacterized protein</fullName>
    </submittedName>
</protein>
<gene>
    <name evidence="1" type="primary">gb01895</name>
    <name evidence="1" type="ORF">PR202_gb01895</name>
</gene>
<proteinExistence type="predicted"/>
<dbReference type="EMBL" id="BQKI01000071">
    <property type="protein sequence ID" value="GJN15010.1"/>
    <property type="molecule type" value="Genomic_DNA"/>
</dbReference>
<organism evidence="1 2">
    <name type="scientific">Eleusine coracana subsp. coracana</name>
    <dbReference type="NCBI Taxonomy" id="191504"/>
    <lineage>
        <taxon>Eukaryota</taxon>
        <taxon>Viridiplantae</taxon>
        <taxon>Streptophyta</taxon>
        <taxon>Embryophyta</taxon>
        <taxon>Tracheophyta</taxon>
        <taxon>Spermatophyta</taxon>
        <taxon>Magnoliopsida</taxon>
        <taxon>Liliopsida</taxon>
        <taxon>Poales</taxon>
        <taxon>Poaceae</taxon>
        <taxon>PACMAD clade</taxon>
        <taxon>Chloridoideae</taxon>
        <taxon>Cynodonteae</taxon>
        <taxon>Eleusininae</taxon>
        <taxon>Eleusine</taxon>
    </lineage>
</organism>
<reference evidence="1" key="2">
    <citation type="submission" date="2021-12" db="EMBL/GenBank/DDBJ databases">
        <title>Resequencing data analysis of finger millet.</title>
        <authorList>
            <person name="Hatakeyama M."/>
            <person name="Aluri S."/>
            <person name="Balachadran M.T."/>
            <person name="Sivarajan S.R."/>
            <person name="Poveda L."/>
            <person name="Shimizu-Inatsugi R."/>
            <person name="Schlapbach R."/>
            <person name="Sreeman S.M."/>
            <person name="Shimizu K.K."/>
        </authorList>
    </citation>
    <scope>NUCLEOTIDE SEQUENCE</scope>
</reference>
<name>A0AAV5DYP1_ELECO</name>
<comment type="caution">
    <text evidence="1">The sequence shown here is derived from an EMBL/GenBank/DDBJ whole genome shotgun (WGS) entry which is preliminary data.</text>
</comment>